<evidence type="ECO:0000313" key="3">
    <source>
        <dbReference type="Proteomes" id="UP000230002"/>
    </source>
</evidence>
<dbReference type="SUPFAM" id="SSF56112">
    <property type="entry name" value="Protein kinase-like (PK-like)"/>
    <property type="match status" value="1"/>
</dbReference>
<organism evidence="2 3">
    <name type="scientific">Ganoderma sinense ZZ0214-1</name>
    <dbReference type="NCBI Taxonomy" id="1077348"/>
    <lineage>
        <taxon>Eukaryota</taxon>
        <taxon>Fungi</taxon>
        <taxon>Dikarya</taxon>
        <taxon>Basidiomycota</taxon>
        <taxon>Agaricomycotina</taxon>
        <taxon>Agaricomycetes</taxon>
        <taxon>Polyporales</taxon>
        <taxon>Polyporaceae</taxon>
        <taxon>Ganoderma</taxon>
    </lineage>
</organism>
<dbReference type="EMBL" id="AYKW01000002">
    <property type="protein sequence ID" value="PIL35840.1"/>
    <property type="molecule type" value="Genomic_DNA"/>
</dbReference>
<dbReference type="OrthoDB" id="2732257at2759"/>
<dbReference type="GO" id="GO:0005524">
    <property type="term" value="F:ATP binding"/>
    <property type="evidence" value="ECO:0007669"/>
    <property type="project" value="InterPro"/>
</dbReference>
<dbReference type="InterPro" id="IPR011009">
    <property type="entry name" value="Kinase-like_dom_sf"/>
</dbReference>
<reference evidence="2 3" key="1">
    <citation type="journal article" date="2015" name="Sci. Rep.">
        <title>Chromosome-level genome map provides insights into diverse defense mechanisms in the medicinal fungus Ganoderma sinense.</title>
        <authorList>
            <person name="Zhu Y."/>
            <person name="Xu J."/>
            <person name="Sun C."/>
            <person name="Zhou S."/>
            <person name="Xu H."/>
            <person name="Nelson D.R."/>
            <person name="Qian J."/>
            <person name="Song J."/>
            <person name="Luo H."/>
            <person name="Xiang L."/>
            <person name="Li Y."/>
            <person name="Xu Z."/>
            <person name="Ji A."/>
            <person name="Wang L."/>
            <person name="Lu S."/>
            <person name="Hayward A."/>
            <person name="Sun W."/>
            <person name="Li X."/>
            <person name="Schwartz D.C."/>
            <person name="Wang Y."/>
            <person name="Chen S."/>
        </authorList>
    </citation>
    <scope>NUCLEOTIDE SEQUENCE [LARGE SCALE GENOMIC DNA]</scope>
    <source>
        <strain evidence="2 3">ZZ0214-1</strain>
    </source>
</reference>
<gene>
    <name evidence="2" type="ORF">GSI_01500</name>
</gene>
<name>A0A2G8SQ14_9APHY</name>
<keyword evidence="3" id="KW-1185">Reference proteome</keyword>
<comment type="caution">
    <text evidence="2">The sequence shown here is derived from an EMBL/GenBank/DDBJ whole genome shotgun (WGS) entry which is preliminary data.</text>
</comment>
<feature type="domain" description="Protein kinase" evidence="1">
    <location>
        <begin position="1"/>
        <end position="316"/>
    </location>
</feature>
<dbReference type="SMART" id="SM00220">
    <property type="entry name" value="S_TKc"/>
    <property type="match status" value="1"/>
</dbReference>
<dbReference type="Gene3D" id="1.10.510.10">
    <property type="entry name" value="Transferase(Phosphotransferase) domain 1"/>
    <property type="match status" value="1"/>
</dbReference>
<evidence type="ECO:0000259" key="1">
    <source>
        <dbReference type="PROSITE" id="PS50011"/>
    </source>
</evidence>
<dbReference type="AlphaFoldDB" id="A0A2G8SQ14"/>
<dbReference type="Proteomes" id="UP000230002">
    <property type="component" value="Unassembled WGS sequence"/>
</dbReference>
<proteinExistence type="predicted"/>
<evidence type="ECO:0000313" key="2">
    <source>
        <dbReference type="EMBL" id="PIL35840.1"/>
    </source>
</evidence>
<dbReference type="STRING" id="1077348.A0A2G8SQ14"/>
<protein>
    <recommendedName>
        <fullName evidence="1">Protein kinase domain-containing protein</fullName>
    </recommendedName>
</protein>
<dbReference type="GO" id="GO:0004672">
    <property type="term" value="F:protein kinase activity"/>
    <property type="evidence" value="ECO:0007669"/>
    <property type="project" value="InterPro"/>
</dbReference>
<dbReference type="InterPro" id="IPR000719">
    <property type="entry name" value="Prot_kinase_dom"/>
</dbReference>
<sequence length="316" mass="36580">MDAIRTSDNRLVSIKRVKKEDHPQEEEIIRYFSTDPLATDPSNHAVPVYEVLQSPHMEDVQFLVMPFLIRVYDVKFATLGEMVECLRQLFEGLRFMHSHHVAHCDVHIMNVMMDPMPLLSEQPHPVELSKSYDFKRKTKQYTRTGHPTTYYYIDFGLSYRFPPEKNDPVVPVVFGGDKTVPEYKDTLTPKDPYKIDVYCLGNLIREDVMGQISGLEFLRPLVDDMVDMDPASRPSMHDVCMRFEKLVTSLPKRKLRSRVVYWSENPIARLYRDCRHVFRTLFWIATGTPAVPSPASRSQVTENCSRSLAGLIHADI</sequence>
<dbReference type="PROSITE" id="PS50011">
    <property type="entry name" value="PROTEIN_KINASE_DOM"/>
    <property type="match status" value="1"/>
</dbReference>
<accession>A0A2G8SQ14</accession>